<evidence type="ECO:0000313" key="6">
    <source>
        <dbReference type="EMBL" id="EFR03445.1"/>
    </source>
</evidence>
<keyword evidence="1" id="KW-0489">Methyltransferase</keyword>
<dbReference type="AlphaFoldDB" id="E4UZB5"/>
<dbReference type="Gene3D" id="3.90.1410.10">
    <property type="entry name" value="set domain protein methyltransferase, domain 1"/>
    <property type="match status" value="1"/>
</dbReference>
<dbReference type="FunCoup" id="E4UZB5">
    <property type="interactions" value="275"/>
</dbReference>
<dbReference type="SUPFAM" id="SSF82199">
    <property type="entry name" value="SET domain"/>
    <property type="match status" value="1"/>
</dbReference>
<dbReference type="SUPFAM" id="SSF81822">
    <property type="entry name" value="RuBisCo LSMT C-terminal, substrate-binding domain"/>
    <property type="match status" value="1"/>
</dbReference>
<evidence type="ECO:0000256" key="4">
    <source>
        <dbReference type="SAM" id="MobiDB-lite"/>
    </source>
</evidence>
<dbReference type="GO" id="GO:0005634">
    <property type="term" value="C:nucleus"/>
    <property type="evidence" value="ECO:0007669"/>
    <property type="project" value="TreeGrafter"/>
</dbReference>
<reference evidence="7" key="1">
    <citation type="journal article" date="2012" name="MBio">
        <title>Comparative genome analysis of Trichophyton rubrum and related dermatophytes reveals candidate genes involved in infection.</title>
        <authorList>
            <person name="Martinez D.A."/>
            <person name="Oliver B.G."/>
            <person name="Graeser Y."/>
            <person name="Goldberg J.M."/>
            <person name="Li W."/>
            <person name="Martinez-Rossi N.M."/>
            <person name="Monod M."/>
            <person name="Shelest E."/>
            <person name="Barton R.C."/>
            <person name="Birch E."/>
            <person name="Brakhage A.A."/>
            <person name="Chen Z."/>
            <person name="Gurr S.J."/>
            <person name="Heiman D."/>
            <person name="Heitman J."/>
            <person name="Kosti I."/>
            <person name="Rossi A."/>
            <person name="Saif S."/>
            <person name="Samalova M."/>
            <person name="Saunders C.W."/>
            <person name="Shea T."/>
            <person name="Summerbell R.C."/>
            <person name="Xu J."/>
            <person name="Young S."/>
            <person name="Zeng Q."/>
            <person name="Birren B.W."/>
            <person name="Cuomo C.A."/>
            <person name="White T.C."/>
        </authorList>
    </citation>
    <scope>NUCLEOTIDE SEQUENCE [LARGE SCALE GENOMIC DNA]</scope>
    <source>
        <strain evidence="7">ATCC MYA-4604 / CBS 118893</strain>
    </source>
</reference>
<evidence type="ECO:0000313" key="7">
    <source>
        <dbReference type="Proteomes" id="UP000002669"/>
    </source>
</evidence>
<dbReference type="Proteomes" id="UP000002669">
    <property type="component" value="Unassembled WGS sequence"/>
</dbReference>
<dbReference type="FunFam" id="3.90.1410.10:FF:000007">
    <property type="entry name" value="Ribosomal lysine N-methyltransferase 4"/>
    <property type="match status" value="1"/>
</dbReference>
<evidence type="ECO:0000256" key="3">
    <source>
        <dbReference type="ARBA" id="ARBA00022691"/>
    </source>
</evidence>
<dbReference type="InParanoid" id="E4UZB5"/>
<dbReference type="RefSeq" id="XP_003171899.1">
    <property type="nucleotide sequence ID" value="XM_003171851.1"/>
</dbReference>
<dbReference type="InterPro" id="IPR015353">
    <property type="entry name" value="Rubisco_LSMT_subst-bd"/>
</dbReference>
<dbReference type="InterPro" id="IPR001214">
    <property type="entry name" value="SET_dom"/>
</dbReference>
<dbReference type="InterPro" id="IPR046341">
    <property type="entry name" value="SET_dom_sf"/>
</dbReference>
<evidence type="ECO:0000256" key="1">
    <source>
        <dbReference type="ARBA" id="ARBA00022603"/>
    </source>
</evidence>
<dbReference type="HOGENOM" id="CLU_017135_0_0_1"/>
<dbReference type="InterPro" id="IPR050600">
    <property type="entry name" value="SETD3_SETD6_MTase"/>
</dbReference>
<dbReference type="GeneID" id="10027158"/>
<dbReference type="eggNOG" id="KOG1338">
    <property type="taxonomic scope" value="Eukaryota"/>
</dbReference>
<evidence type="ECO:0000256" key="2">
    <source>
        <dbReference type="ARBA" id="ARBA00022679"/>
    </source>
</evidence>
<dbReference type="GO" id="GO:0016279">
    <property type="term" value="F:protein-lysine N-methyltransferase activity"/>
    <property type="evidence" value="ECO:0007669"/>
    <property type="project" value="TreeGrafter"/>
</dbReference>
<dbReference type="Gene3D" id="3.90.1420.10">
    <property type="entry name" value="Rubisco LSMT, substrate-binding domain"/>
    <property type="match status" value="1"/>
</dbReference>
<dbReference type="PANTHER" id="PTHR13271">
    <property type="entry name" value="UNCHARACTERIZED PUTATIVE METHYLTRANSFERASE"/>
    <property type="match status" value="1"/>
</dbReference>
<dbReference type="InterPro" id="IPR036464">
    <property type="entry name" value="Rubisco_LSMT_subst-bd_sf"/>
</dbReference>
<keyword evidence="3" id="KW-0949">S-adenosyl-L-methionine</keyword>
<dbReference type="VEuPathDB" id="FungiDB:MGYG_06443"/>
<dbReference type="OMA" id="RVDWWLE"/>
<dbReference type="STRING" id="535722.E4UZB5"/>
<accession>E4UZB5</accession>
<dbReference type="PROSITE" id="PS50280">
    <property type="entry name" value="SET"/>
    <property type="match status" value="1"/>
</dbReference>
<dbReference type="EMBL" id="DS989826">
    <property type="protein sequence ID" value="EFR03445.1"/>
    <property type="molecule type" value="Genomic_DNA"/>
</dbReference>
<keyword evidence="2" id="KW-0808">Transferase</keyword>
<dbReference type="PANTHER" id="PTHR13271:SF34">
    <property type="entry name" value="N-LYSINE METHYLTRANSFERASE SETD6"/>
    <property type="match status" value="1"/>
</dbReference>
<name>E4UZB5_ARTGP</name>
<feature type="domain" description="SET" evidence="5">
    <location>
        <begin position="35"/>
        <end position="277"/>
    </location>
</feature>
<keyword evidence="7" id="KW-1185">Reference proteome</keyword>
<organism evidence="7">
    <name type="scientific">Arthroderma gypseum (strain ATCC MYA-4604 / CBS 118893)</name>
    <name type="common">Microsporum gypseum</name>
    <dbReference type="NCBI Taxonomy" id="535722"/>
    <lineage>
        <taxon>Eukaryota</taxon>
        <taxon>Fungi</taxon>
        <taxon>Dikarya</taxon>
        <taxon>Ascomycota</taxon>
        <taxon>Pezizomycotina</taxon>
        <taxon>Eurotiomycetes</taxon>
        <taxon>Eurotiomycetidae</taxon>
        <taxon>Onygenales</taxon>
        <taxon>Arthrodermataceae</taxon>
        <taxon>Nannizzia</taxon>
    </lineage>
</organism>
<dbReference type="Pfam" id="PF00856">
    <property type="entry name" value="SET"/>
    <property type="match status" value="1"/>
</dbReference>
<dbReference type="OrthoDB" id="341421at2759"/>
<evidence type="ECO:0000259" key="5">
    <source>
        <dbReference type="PROSITE" id="PS50280"/>
    </source>
</evidence>
<dbReference type="Pfam" id="PF09273">
    <property type="entry name" value="Rubis-subs-bind"/>
    <property type="match status" value="1"/>
</dbReference>
<proteinExistence type="predicted"/>
<protein>
    <submittedName>
        <fullName evidence="6">SET domain-containing protein 6</fullName>
    </submittedName>
</protein>
<feature type="region of interest" description="Disordered" evidence="4">
    <location>
        <begin position="462"/>
        <end position="485"/>
    </location>
</feature>
<gene>
    <name evidence="6" type="ORF">MGYG_06443</name>
</gene>
<sequence length="485" mass="54436">MSSPMDLSGNDQFNQLSDDFLLWLKRSSLHFKMHPGIYIADLRSIGAGRGICASRDITEDEELFVIPEDLILSVQNSEARTVLGLDDKQLGPWLSLIIAMIYEYYQGEQSKWYPYFGVLPSSFDTLMFWTDEQLSELQGSAVVGKIGKAAADDTILQKVVPLIQANSLHFPPRSDMPPLNSPDSQSALLSLAHRMASLIMAYAFDIEKAEEADEDTAEDGYMTDDEDEPAKGMVPLADIFNADAQRNNARLFQEEGSFVMKAVRNIHSGEEIFNDYGELPRADLLRRYGYVTDNYTQYDVVEFSLDSICKVAGLPDSQPSPSNPQLELLDDLDMLEDGYSIPRIPQNGALKDAIPEDFLVLLRALTLPIEDLNRLRARSKAPKPEFSISEASLLRSLVTYRQSEYPTSAHDDERILQCLAQGNGNIIDPIIRRKKMAVQVRKGEKEILAQILSLLDAHSMQSDQNGSAKRSMIGTEKYPKRQRQL</sequence>
<dbReference type="GO" id="GO:0032259">
    <property type="term" value="P:methylation"/>
    <property type="evidence" value="ECO:0007669"/>
    <property type="project" value="UniProtKB-KW"/>
</dbReference>